<keyword evidence="2" id="KW-1185">Reference proteome</keyword>
<protein>
    <submittedName>
        <fullName evidence="1">Uncharacterized protein</fullName>
    </submittedName>
</protein>
<evidence type="ECO:0000313" key="2">
    <source>
        <dbReference type="Proteomes" id="UP000249057"/>
    </source>
</evidence>
<reference evidence="1" key="1">
    <citation type="submission" date="2018-02" db="EMBL/GenBank/DDBJ databases">
        <title>The genomes of Aspergillus section Nigri reveals drivers in fungal speciation.</title>
        <authorList>
            <consortium name="DOE Joint Genome Institute"/>
            <person name="Vesth T.C."/>
            <person name="Nybo J."/>
            <person name="Theobald S."/>
            <person name="Brandl J."/>
            <person name="Frisvad J.C."/>
            <person name="Nielsen K.F."/>
            <person name="Lyhne E.K."/>
            <person name="Kogle M.E."/>
            <person name="Kuo A."/>
            <person name="Riley R."/>
            <person name="Clum A."/>
            <person name="Nolan M."/>
            <person name="Lipzen A."/>
            <person name="Salamov A."/>
            <person name="Henrissat B."/>
            <person name="Wiebenga A."/>
            <person name="De vries R.P."/>
            <person name="Grigoriev I.V."/>
            <person name="Mortensen U.H."/>
            <person name="Andersen M.R."/>
            <person name="Baker S.E."/>
        </authorList>
    </citation>
    <scope>NUCLEOTIDE SEQUENCE</scope>
    <source>
        <strain evidence="1">CBS 621.78</strain>
    </source>
</reference>
<accession>A0ACD1FYJ0</accession>
<proteinExistence type="predicted"/>
<organism evidence="1 2">
    <name type="scientific">Aspergillus brunneoviolaceus CBS 621.78</name>
    <dbReference type="NCBI Taxonomy" id="1450534"/>
    <lineage>
        <taxon>Eukaryota</taxon>
        <taxon>Fungi</taxon>
        <taxon>Dikarya</taxon>
        <taxon>Ascomycota</taxon>
        <taxon>Pezizomycotina</taxon>
        <taxon>Eurotiomycetes</taxon>
        <taxon>Eurotiomycetidae</taxon>
        <taxon>Eurotiales</taxon>
        <taxon>Aspergillaceae</taxon>
        <taxon>Aspergillus</taxon>
        <taxon>Aspergillus subgen. Circumdati</taxon>
    </lineage>
</organism>
<sequence>MSDATPTCTVPSCQKPGTLRCSGCHPSQQARYCSSTCQAADWKRGHRRTCAGAQKHNCFLIRALPITTTATDPNQPPKDAHYLEPFPLHAYGNWGKERQEIQARLNWAAAPGVATPGWENCTDDTRPVNPIVTRCLGRTVHGDVAVVRSSTIEVNYYGDAFSANEFVRTLAYHRTAPRINGMGDQQRRERERIAAKFGLHESFFPPGFP</sequence>
<dbReference type="Proteomes" id="UP000249057">
    <property type="component" value="Unassembled WGS sequence"/>
</dbReference>
<dbReference type="EMBL" id="KZ825379">
    <property type="protein sequence ID" value="RAH42051.1"/>
    <property type="molecule type" value="Genomic_DNA"/>
</dbReference>
<evidence type="ECO:0000313" key="1">
    <source>
        <dbReference type="EMBL" id="RAH42051.1"/>
    </source>
</evidence>
<name>A0ACD1FYJ0_9EURO</name>
<gene>
    <name evidence="1" type="ORF">BO95DRAFT_467229</name>
</gene>